<accession>A0A916VIN1</accession>
<comment type="caution">
    <text evidence="1">The sequence shown here is derived from an EMBL/GenBank/DDBJ whole genome shotgun (WGS) entry which is preliminary data.</text>
</comment>
<dbReference type="Proteomes" id="UP000654993">
    <property type="component" value="Unassembled WGS sequence"/>
</dbReference>
<sequence>MISPFWEPNINETWYDTWFWLTYEGKSDLISNYFEKDNYSLLKQVNGYSRFEVTRYDWFIEAEKLFEEKYYTSCSMVLTAILEASIRECPIDDWTQKITVFFDRAVRTKVEDYYTNKSIEPLSRYIDTVLLLPSIDGFIEMYFNSGARFEKKNEPPYLERNWLMHGMTKRKINEADCIKLFNVICSLHYVKHSIFGTFYGH</sequence>
<dbReference type="EMBL" id="BMAQ01000051">
    <property type="protein sequence ID" value="GFR39530.1"/>
    <property type="molecule type" value="Genomic_DNA"/>
</dbReference>
<evidence type="ECO:0000313" key="2">
    <source>
        <dbReference type="Proteomes" id="UP000654993"/>
    </source>
</evidence>
<reference evidence="1" key="2">
    <citation type="journal article" date="2021" name="Data Brief">
        <title>Draft genome sequence data of the facultative, thermophilic, xylanolytic bacterium Paenibacillus sp. strain DA-C8.</title>
        <authorList>
            <person name="Chhe C."/>
            <person name="Uke A."/>
            <person name="Baramee S."/>
            <person name="Ungkulpasvich U."/>
            <person name="Tachaapaikoon C."/>
            <person name="Pason P."/>
            <person name="Waeonukul R."/>
            <person name="Ratanakhanokchai K."/>
            <person name="Kosugi A."/>
        </authorList>
    </citation>
    <scope>NUCLEOTIDE SEQUENCE</scope>
    <source>
        <strain evidence="1">DA-C8</strain>
    </source>
</reference>
<organism evidence="1 2">
    <name type="scientific">Insulibacter thermoxylanivorax</name>
    <dbReference type="NCBI Taxonomy" id="2749268"/>
    <lineage>
        <taxon>Bacteria</taxon>
        <taxon>Bacillati</taxon>
        <taxon>Bacillota</taxon>
        <taxon>Bacilli</taxon>
        <taxon>Bacillales</taxon>
        <taxon>Paenibacillaceae</taxon>
        <taxon>Insulibacter</taxon>
    </lineage>
</organism>
<evidence type="ECO:0000313" key="1">
    <source>
        <dbReference type="EMBL" id="GFR39530.1"/>
    </source>
</evidence>
<name>A0A916VIN1_9BACL</name>
<reference evidence="1" key="1">
    <citation type="submission" date="2020-08" db="EMBL/GenBank/DDBJ databases">
        <authorList>
            <person name="Uke A."/>
            <person name="Chhe C."/>
            <person name="Baramee S."/>
            <person name="Kosugi A."/>
        </authorList>
    </citation>
    <scope>NUCLEOTIDE SEQUENCE</scope>
    <source>
        <strain evidence="1">DA-C8</strain>
    </source>
</reference>
<keyword evidence="2" id="KW-1185">Reference proteome</keyword>
<proteinExistence type="predicted"/>
<dbReference type="RefSeq" id="WP_200967721.1">
    <property type="nucleotide sequence ID" value="NZ_BMAQ01000051.1"/>
</dbReference>
<gene>
    <name evidence="1" type="ORF">PRECH8_28260</name>
</gene>
<protein>
    <submittedName>
        <fullName evidence="1">Uncharacterized protein</fullName>
    </submittedName>
</protein>
<dbReference type="AlphaFoldDB" id="A0A916VIN1"/>